<evidence type="ECO:0000313" key="2">
    <source>
        <dbReference type="EMBL" id="GFU08312.1"/>
    </source>
</evidence>
<comment type="caution">
    <text evidence="2">The sequence shown here is derived from an EMBL/GenBank/DDBJ whole genome shotgun (WGS) entry which is preliminary data.</text>
</comment>
<gene>
    <name evidence="2" type="ORF">NPIL_494421</name>
</gene>
<name>A0A8X6UF90_NEPPI</name>
<feature type="region of interest" description="Disordered" evidence="1">
    <location>
        <begin position="1"/>
        <end position="22"/>
    </location>
</feature>
<dbReference type="EMBL" id="BMAW01077821">
    <property type="protein sequence ID" value="GFU08312.1"/>
    <property type="molecule type" value="Genomic_DNA"/>
</dbReference>
<protein>
    <submittedName>
        <fullName evidence="2">Uncharacterized protein</fullName>
    </submittedName>
</protein>
<evidence type="ECO:0000256" key="1">
    <source>
        <dbReference type="SAM" id="MobiDB-lite"/>
    </source>
</evidence>
<reference evidence="2" key="1">
    <citation type="submission" date="2020-08" db="EMBL/GenBank/DDBJ databases">
        <title>Multicomponent nature underlies the extraordinary mechanical properties of spider dragline silk.</title>
        <authorList>
            <person name="Kono N."/>
            <person name="Nakamura H."/>
            <person name="Mori M."/>
            <person name="Yoshida Y."/>
            <person name="Ohtoshi R."/>
            <person name="Malay A.D."/>
            <person name="Moran D.A.P."/>
            <person name="Tomita M."/>
            <person name="Numata K."/>
            <person name="Arakawa K."/>
        </authorList>
    </citation>
    <scope>NUCLEOTIDE SEQUENCE</scope>
</reference>
<dbReference type="AlphaFoldDB" id="A0A8X6UF90"/>
<keyword evidence="3" id="KW-1185">Reference proteome</keyword>
<evidence type="ECO:0000313" key="3">
    <source>
        <dbReference type="Proteomes" id="UP000887013"/>
    </source>
</evidence>
<dbReference type="Proteomes" id="UP000887013">
    <property type="component" value="Unassembled WGS sequence"/>
</dbReference>
<organism evidence="2 3">
    <name type="scientific">Nephila pilipes</name>
    <name type="common">Giant wood spider</name>
    <name type="synonym">Nephila maculata</name>
    <dbReference type="NCBI Taxonomy" id="299642"/>
    <lineage>
        <taxon>Eukaryota</taxon>
        <taxon>Metazoa</taxon>
        <taxon>Ecdysozoa</taxon>
        <taxon>Arthropoda</taxon>
        <taxon>Chelicerata</taxon>
        <taxon>Arachnida</taxon>
        <taxon>Araneae</taxon>
        <taxon>Araneomorphae</taxon>
        <taxon>Entelegynae</taxon>
        <taxon>Araneoidea</taxon>
        <taxon>Nephilidae</taxon>
        <taxon>Nephila</taxon>
    </lineage>
</organism>
<proteinExistence type="predicted"/>
<sequence>MSPKLPQHFTFPGSNSKEKESHQQISFEMSTSLGSKCEQQETSFSHQFSGTRAKSLSKGIRNPADFSSSQSLVLCRRRFAKNKKVINMYQSIHCAPKIFHRTFPVFLRTLNTHFISVILSKSNLSLILTSIITRRRRIPEFHIRISVFLTQEMKNTAWMALRKTASPPLVILQQSTFRQTLKSLLL</sequence>
<accession>A0A8X6UF90</accession>